<dbReference type="EMBL" id="JAPDDP010000030">
    <property type="protein sequence ID" value="MDA0182070.1"/>
    <property type="molecule type" value="Genomic_DNA"/>
</dbReference>
<name>A0A9X3NBZ6_9ACTN</name>
<protein>
    <submittedName>
        <fullName evidence="1">Uncharacterized protein</fullName>
    </submittedName>
</protein>
<comment type="caution">
    <text evidence="1">The sequence shown here is derived from an EMBL/GenBank/DDBJ whole genome shotgun (WGS) entry which is preliminary data.</text>
</comment>
<evidence type="ECO:0000313" key="2">
    <source>
        <dbReference type="Proteomes" id="UP001147653"/>
    </source>
</evidence>
<reference evidence="1" key="1">
    <citation type="submission" date="2022-10" db="EMBL/GenBank/DDBJ databases">
        <title>The WGS of Solirubrobacter phytolaccae KCTC 29190.</title>
        <authorList>
            <person name="Jiang Z."/>
        </authorList>
    </citation>
    <scope>NUCLEOTIDE SEQUENCE</scope>
    <source>
        <strain evidence="1">KCTC 29190</strain>
    </source>
</reference>
<dbReference type="AlphaFoldDB" id="A0A9X3NBZ6"/>
<keyword evidence="2" id="KW-1185">Reference proteome</keyword>
<dbReference type="Proteomes" id="UP001147653">
    <property type="component" value="Unassembled WGS sequence"/>
</dbReference>
<accession>A0A9X3NBZ6</accession>
<evidence type="ECO:0000313" key="1">
    <source>
        <dbReference type="EMBL" id="MDA0182070.1"/>
    </source>
</evidence>
<dbReference type="RefSeq" id="WP_270026429.1">
    <property type="nucleotide sequence ID" value="NZ_JAPDDP010000030.1"/>
</dbReference>
<proteinExistence type="predicted"/>
<gene>
    <name evidence="1" type="ORF">OJ997_17325</name>
</gene>
<organism evidence="1 2">
    <name type="scientific">Solirubrobacter phytolaccae</name>
    <dbReference type="NCBI Taxonomy" id="1404360"/>
    <lineage>
        <taxon>Bacteria</taxon>
        <taxon>Bacillati</taxon>
        <taxon>Actinomycetota</taxon>
        <taxon>Thermoleophilia</taxon>
        <taxon>Solirubrobacterales</taxon>
        <taxon>Solirubrobacteraceae</taxon>
        <taxon>Solirubrobacter</taxon>
    </lineage>
</organism>
<sequence length="132" mass="13832">MPFKSTIRIPSEVLDAIVSLTELTTAFAVQSAMEAGRHDAYGDPQRAEASLAELAKGADAATGEVAWLVEELDTADLDRDQRADAAIAIAGLQQTMVSAASAVQETGAFDETAVALRRSAEYLDGPLAAVRP</sequence>